<evidence type="ECO:0000313" key="4">
    <source>
        <dbReference type="Proteomes" id="UP000228945"/>
    </source>
</evidence>
<reference evidence="3 4" key="1">
    <citation type="submission" date="2017-10" db="EMBL/GenBank/DDBJ databases">
        <title>Genome sequence of Caulobacter mirabilis FWC38.</title>
        <authorList>
            <person name="Fiebig A."/>
            <person name="Crosson S."/>
        </authorList>
    </citation>
    <scope>NUCLEOTIDE SEQUENCE [LARGE SCALE GENOMIC DNA]</scope>
    <source>
        <strain evidence="3 4">FWC 38</strain>
    </source>
</reference>
<dbReference type="AlphaFoldDB" id="A0A2D2B1R9"/>
<keyword evidence="1" id="KW-0472">Membrane</keyword>
<evidence type="ECO:0000313" key="3">
    <source>
        <dbReference type="EMBL" id="ATQ44209.1"/>
    </source>
</evidence>
<dbReference type="GO" id="GO:0042284">
    <property type="term" value="F:sphingolipid delta-4 desaturase activity"/>
    <property type="evidence" value="ECO:0007669"/>
    <property type="project" value="TreeGrafter"/>
</dbReference>
<keyword evidence="1" id="KW-0812">Transmembrane</keyword>
<protein>
    <submittedName>
        <fullName evidence="3">Fatty acid desaturase</fullName>
    </submittedName>
</protein>
<keyword evidence="4" id="KW-1185">Reference proteome</keyword>
<feature type="domain" description="Fatty acid desaturase" evidence="2">
    <location>
        <begin position="53"/>
        <end position="292"/>
    </location>
</feature>
<name>A0A2D2B1R9_9CAUL</name>
<dbReference type="InterPro" id="IPR005804">
    <property type="entry name" value="FA_desaturase_dom"/>
</dbReference>
<dbReference type="GO" id="GO:0046513">
    <property type="term" value="P:ceramide biosynthetic process"/>
    <property type="evidence" value="ECO:0007669"/>
    <property type="project" value="TreeGrafter"/>
</dbReference>
<organism evidence="3 4">
    <name type="scientific">Caulobacter mirabilis</name>
    <dbReference type="NCBI Taxonomy" id="69666"/>
    <lineage>
        <taxon>Bacteria</taxon>
        <taxon>Pseudomonadati</taxon>
        <taxon>Pseudomonadota</taxon>
        <taxon>Alphaproteobacteria</taxon>
        <taxon>Caulobacterales</taxon>
        <taxon>Caulobacteraceae</taxon>
        <taxon>Caulobacter</taxon>
    </lineage>
</organism>
<dbReference type="KEGG" id="cmb:CSW64_18360"/>
<feature type="transmembrane region" description="Helical" evidence="1">
    <location>
        <begin position="56"/>
        <end position="74"/>
    </location>
</feature>
<dbReference type="OrthoDB" id="9792534at2"/>
<keyword evidence="1" id="KW-1133">Transmembrane helix</keyword>
<dbReference type="Pfam" id="PF00487">
    <property type="entry name" value="FA_desaturase"/>
    <property type="match status" value="1"/>
</dbReference>
<evidence type="ECO:0000256" key="1">
    <source>
        <dbReference type="SAM" id="Phobius"/>
    </source>
</evidence>
<gene>
    <name evidence="3" type="ORF">CSW64_18360</name>
</gene>
<sequence length="321" mass="36348">MAVASRVKPKDFFTDEEWAPLAARSSWFGLWLVAHAWLTIVAAGALFVVFPNPLTFVFAVMVIGARQLGLAILMHEAAHGCLHPNIKVNDWVGHWLCGAPTNGDLQRYRDYHLQHHKFAQQSEDPDLSLSRPFPTTRQSLRRKIIRDLTGQTFFKQRIKPTIDAFAQGRKKGVPASKIAKGVLNFWKPFLITNGVLIVATSAAGYWWAWPVLWLIPMATWYPLVTRLRNIAEHALVGENQPDPLRHARTTRAGPIARLLIAPYYVNYHCEHHMFMHVPCWNLPKAHRLLKRKGVLDRMLYEPGGYLTVLKAASSRETAAAA</sequence>
<accession>A0A2D2B1R9</accession>
<dbReference type="EMBL" id="CP024201">
    <property type="protein sequence ID" value="ATQ44209.1"/>
    <property type="molecule type" value="Genomic_DNA"/>
</dbReference>
<dbReference type="GO" id="GO:0016020">
    <property type="term" value="C:membrane"/>
    <property type="evidence" value="ECO:0007669"/>
    <property type="project" value="GOC"/>
</dbReference>
<dbReference type="PANTHER" id="PTHR12879">
    <property type="entry name" value="SPHINGOLIPID DELTA 4 DESATURASE/C-4 HYDROXYLASE PROTEIN DES2"/>
    <property type="match status" value="1"/>
</dbReference>
<dbReference type="Proteomes" id="UP000228945">
    <property type="component" value="Chromosome"/>
</dbReference>
<evidence type="ECO:0000259" key="2">
    <source>
        <dbReference type="Pfam" id="PF00487"/>
    </source>
</evidence>
<dbReference type="CDD" id="cd03510">
    <property type="entry name" value="Rhizobitoxine-FADS-like"/>
    <property type="match status" value="1"/>
</dbReference>
<dbReference type="RefSeq" id="WP_099623457.1">
    <property type="nucleotide sequence ID" value="NZ_CP024201.1"/>
</dbReference>
<feature type="transmembrane region" description="Helical" evidence="1">
    <location>
        <begin position="28"/>
        <end position="50"/>
    </location>
</feature>
<dbReference type="PANTHER" id="PTHR12879:SF8">
    <property type="entry name" value="SPHINGOLIPID DELTA(4)-DESATURASE DES1"/>
    <property type="match status" value="1"/>
</dbReference>
<proteinExistence type="predicted"/>